<organism evidence="7 9">
    <name type="scientific">Plasmodiophora brassicae</name>
    <name type="common">Clubroot disease agent</name>
    <dbReference type="NCBI Taxonomy" id="37360"/>
    <lineage>
        <taxon>Eukaryota</taxon>
        <taxon>Sar</taxon>
        <taxon>Rhizaria</taxon>
        <taxon>Endomyxa</taxon>
        <taxon>Phytomyxea</taxon>
        <taxon>Plasmodiophorida</taxon>
        <taxon>Plasmodiophoridae</taxon>
        <taxon>Plasmodiophora</taxon>
    </lineage>
</organism>
<dbReference type="InterPro" id="IPR000668">
    <property type="entry name" value="Peptidase_C1A_C"/>
</dbReference>
<evidence type="ECO:0008006" key="11">
    <source>
        <dbReference type="Google" id="ProtNLM"/>
    </source>
</evidence>
<evidence type="ECO:0000256" key="4">
    <source>
        <dbReference type="SAM" id="SignalP"/>
    </source>
</evidence>
<dbReference type="Proteomes" id="UP000290189">
    <property type="component" value="Unassembled WGS sequence"/>
</dbReference>
<gene>
    <name evidence="7" type="ORF">PBRA_006026</name>
    <name evidence="8" type="ORF">PLBR_LOCUS5343</name>
</gene>
<keyword evidence="9" id="KW-1185">Reference proteome</keyword>
<evidence type="ECO:0000313" key="8">
    <source>
        <dbReference type="EMBL" id="SPQ98128.1"/>
    </source>
</evidence>
<geneLocation type="mitochondrion" evidence="8"/>
<dbReference type="SUPFAM" id="SSF54001">
    <property type="entry name" value="Cysteine proteinases"/>
    <property type="match status" value="1"/>
</dbReference>
<dbReference type="FunFam" id="3.90.70.10:FF:000039">
    <property type="entry name" value="Cysteine proteinase 2, putative"/>
    <property type="match status" value="1"/>
</dbReference>
<dbReference type="PRINTS" id="PR00705">
    <property type="entry name" value="PAPAIN"/>
</dbReference>
<dbReference type="GO" id="GO:0008234">
    <property type="term" value="F:cysteine-type peptidase activity"/>
    <property type="evidence" value="ECO:0007669"/>
    <property type="project" value="InterPro"/>
</dbReference>
<dbReference type="PROSITE" id="PS00640">
    <property type="entry name" value="THIOL_PROTEASE_ASN"/>
    <property type="match status" value="1"/>
</dbReference>
<evidence type="ECO:0000313" key="7">
    <source>
        <dbReference type="EMBL" id="CEO97912.1"/>
    </source>
</evidence>
<feature type="chain" id="PRO_5035990733" description="Peptidase C1A papain C-terminal domain-containing protein" evidence="4">
    <location>
        <begin position="22"/>
        <end position="340"/>
    </location>
</feature>
<dbReference type="Pfam" id="PF00112">
    <property type="entry name" value="Peptidase_C1"/>
    <property type="match status" value="1"/>
</dbReference>
<dbReference type="GO" id="GO:0006508">
    <property type="term" value="P:proteolysis"/>
    <property type="evidence" value="ECO:0007669"/>
    <property type="project" value="InterPro"/>
</dbReference>
<dbReference type="InterPro" id="IPR039417">
    <property type="entry name" value="Peptidase_C1A_papain-like"/>
</dbReference>
<feature type="signal peptide" evidence="4">
    <location>
        <begin position="1"/>
        <end position="21"/>
    </location>
</feature>
<reference evidence="7 9" key="1">
    <citation type="submission" date="2015-02" db="EMBL/GenBank/DDBJ databases">
        <authorList>
            <person name="Chooi Y.-H."/>
        </authorList>
    </citation>
    <scope>NUCLEOTIDE SEQUENCE [LARGE SCALE GENOMIC DNA]</scope>
    <source>
        <strain evidence="7">E3</strain>
    </source>
</reference>
<dbReference type="InterPro" id="IPR025661">
    <property type="entry name" value="Pept_asp_AS"/>
</dbReference>
<accession>A0A0G4IRU2</accession>
<dbReference type="Proteomes" id="UP000039324">
    <property type="component" value="Unassembled WGS sequence"/>
</dbReference>
<dbReference type="EMBL" id="CDSF01000081">
    <property type="protein sequence ID" value="CEO97912.1"/>
    <property type="molecule type" value="Genomic_DNA"/>
</dbReference>
<dbReference type="CDD" id="cd02248">
    <property type="entry name" value="Peptidase_C1A"/>
    <property type="match status" value="1"/>
</dbReference>
<evidence type="ECO:0000259" key="5">
    <source>
        <dbReference type="SMART" id="SM00645"/>
    </source>
</evidence>
<feature type="domain" description="Cathepsin propeptide inhibitor" evidence="6">
    <location>
        <begin position="30"/>
        <end position="90"/>
    </location>
</feature>
<dbReference type="PANTHER" id="PTHR12411">
    <property type="entry name" value="CYSTEINE PROTEASE FAMILY C1-RELATED"/>
    <property type="match status" value="1"/>
</dbReference>
<dbReference type="InterPro" id="IPR013201">
    <property type="entry name" value="Prot_inhib_I29"/>
</dbReference>
<keyword evidence="4" id="KW-0732">Signal</keyword>
<dbReference type="OrthoDB" id="10253408at2759"/>
<reference evidence="8 10" key="2">
    <citation type="submission" date="2018-03" db="EMBL/GenBank/DDBJ databases">
        <authorList>
            <person name="Fogelqvist J."/>
        </authorList>
    </citation>
    <scope>NUCLEOTIDE SEQUENCE [LARGE SCALE GENOMIC DNA]</scope>
</reference>
<dbReference type="InterPro" id="IPR000169">
    <property type="entry name" value="Pept_cys_AS"/>
</dbReference>
<evidence type="ECO:0000313" key="9">
    <source>
        <dbReference type="Proteomes" id="UP000039324"/>
    </source>
</evidence>
<evidence type="ECO:0000256" key="3">
    <source>
        <dbReference type="ARBA" id="ARBA00023157"/>
    </source>
</evidence>
<dbReference type="STRING" id="37360.A0A0G4IRU2"/>
<dbReference type="SMART" id="SM00848">
    <property type="entry name" value="Inhibitor_I29"/>
    <property type="match status" value="1"/>
</dbReference>
<dbReference type="Pfam" id="PF08246">
    <property type="entry name" value="Inhibitor_I29"/>
    <property type="match status" value="1"/>
</dbReference>
<comment type="similarity">
    <text evidence="1">Belongs to the peptidase C1 family.</text>
</comment>
<dbReference type="SMART" id="SM00645">
    <property type="entry name" value="Pept_C1"/>
    <property type="match status" value="1"/>
</dbReference>
<evidence type="ECO:0000256" key="1">
    <source>
        <dbReference type="ARBA" id="ARBA00008455"/>
    </source>
</evidence>
<proteinExistence type="inferred from homology"/>
<dbReference type="Gene3D" id="3.90.70.10">
    <property type="entry name" value="Cysteine proteinases"/>
    <property type="match status" value="1"/>
</dbReference>
<sequence length="340" mass="37305">MTTLLTPAVVVALGLVSVVAGRVLQYHASFETYVHSYGKSYADDEERAVRYDLFVENLARIQEINARNERDGRSWKAGIGPFTDWSVDEWRTTRVSPQIGQKCSATAKLTRDSPPAPMASGGIPAEIDWRDFNVLTPVKNQRSCGSCWTFSTTGCLEAHHAIKTGTVVSLSEQNLVDCAMSFENNGCNGGLPSHAYEYIFYNGGIESEDDYPYLGITDTCHFDKSKVSVTVKGVHNITEGAEHEIEIAVGTVGPVSIAYDCADDFMHYSEGIYSSDTCAKTSDQVNHAVVAVGYGVSADGEPYWIVKNSWSTEWGEDGYFRIRRGHNECGLAQCASYPLV</sequence>
<dbReference type="InterPro" id="IPR025660">
    <property type="entry name" value="Pept_his_AS"/>
</dbReference>
<dbReference type="PROSITE" id="PS00639">
    <property type="entry name" value="THIOL_PROTEASE_HIS"/>
    <property type="match status" value="1"/>
</dbReference>
<protein>
    <recommendedName>
        <fullName evidence="11">Peptidase C1A papain C-terminal domain-containing protein</fullName>
    </recommendedName>
</protein>
<evidence type="ECO:0000259" key="6">
    <source>
        <dbReference type="SMART" id="SM00848"/>
    </source>
</evidence>
<evidence type="ECO:0000313" key="10">
    <source>
        <dbReference type="Proteomes" id="UP000290189"/>
    </source>
</evidence>
<dbReference type="OMA" id="TCKFQPQ"/>
<dbReference type="InterPro" id="IPR038765">
    <property type="entry name" value="Papain-like_cys_pep_sf"/>
</dbReference>
<keyword evidence="3" id="KW-1015">Disulfide bond</keyword>
<dbReference type="EMBL" id="OVEO01000009">
    <property type="protein sequence ID" value="SPQ98128.1"/>
    <property type="molecule type" value="Genomic_DNA"/>
</dbReference>
<keyword evidence="2" id="KW-0865">Zymogen</keyword>
<dbReference type="InterPro" id="IPR013128">
    <property type="entry name" value="Peptidase_C1A"/>
</dbReference>
<dbReference type="PROSITE" id="PS00139">
    <property type="entry name" value="THIOL_PROTEASE_CYS"/>
    <property type="match status" value="1"/>
</dbReference>
<evidence type="ECO:0000256" key="2">
    <source>
        <dbReference type="ARBA" id="ARBA00023145"/>
    </source>
</evidence>
<name>A0A0G4IRU2_PLABS</name>
<feature type="domain" description="Peptidase C1A papain C-terminal" evidence="5">
    <location>
        <begin position="123"/>
        <end position="339"/>
    </location>
</feature>
<dbReference type="AlphaFoldDB" id="A0A0G4IRU2"/>
<keyword evidence="8" id="KW-0496">Mitochondrion</keyword>